<evidence type="ECO:0000313" key="3">
    <source>
        <dbReference type="EMBL" id="GIX81980.1"/>
    </source>
</evidence>
<feature type="signal peptide" evidence="2">
    <location>
        <begin position="1"/>
        <end position="24"/>
    </location>
</feature>
<evidence type="ECO:0000256" key="2">
    <source>
        <dbReference type="SAM" id="SignalP"/>
    </source>
</evidence>
<dbReference type="Proteomes" id="UP001054837">
    <property type="component" value="Unassembled WGS sequence"/>
</dbReference>
<gene>
    <name evidence="3" type="ORF">CDAR_195601</name>
</gene>
<name>A0AAV4NDT7_9ARAC</name>
<proteinExistence type="predicted"/>
<organism evidence="3 4">
    <name type="scientific">Caerostris darwini</name>
    <dbReference type="NCBI Taxonomy" id="1538125"/>
    <lineage>
        <taxon>Eukaryota</taxon>
        <taxon>Metazoa</taxon>
        <taxon>Ecdysozoa</taxon>
        <taxon>Arthropoda</taxon>
        <taxon>Chelicerata</taxon>
        <taxon>Arachnida</taxon>
        <taxon>Araneae</taxon>
        <taxon>Araneomorphae</taxon>
        <taxon>Entelegynae</taxon>
        <taxon>Araneoidea</taxon>
        <taxon>Araneidae</taxon>
        <taxon>Caerostris</taxon>
    </lineage>
</organism>
<protein>
    <submittedName>
        <fullName evidence="3">Uncharacterized protein</fullName>
    </submittedName>
</protein>
<dbReference type="AlphaFoldDB" id="A0AAV4NDT7"/>
<keyword evidence="4" id="KW-1185">Reference proteome</keyword>
<feature type="chain" id="PRO_5043327093" evidence="2">
    <location>
        <begin position="25"/>
        <end position="125"/>
    </location>
</feature>
<evidence type="ECO:0000256" key="1">
    <source>
        <dbReference type="SAM" id="MobiDB-lite"/>
    </source>
</evidence>
<reference evidence="3 4" key="1">
    <citation type="submission" date="2021-06" db="EMBL/GenBank/DDBJ databases">
        <title>Caerostris darwini draft genome.</title>
        <authorList>
            <person name="Kono N."/>
            <person name="Arakawa K."/>
        </authorList>
    </citation>
    <scope>NUCLEOTIDE SEQUENCE [LARGE SCALE GENOMIC DNA]</scope>
</reference>
<accession>A0AAV4NDT7</accession>
<sequence length="125" mass="13769">MARGGRIAGRLPGELICGLQLVFALFTKGEVGKPNEQRGLGRKASRCLESRFNGPVRGVYSILRAVDELKGPSDKFLGISAMLSKWSSKRFCTITVEQMDISRQAKSSSCRSNKMSKRLPMQSSE</sequence>
<feature type="region of interest" description="Disordered" evidence="1">
    <location>
        <begin position="102"/>
        <end position="125"/>
    </location>
</feature>
<comment type="caution">
    <text evidence="3">The sequence shown here is derived from an EMBL/GenBank/DDBJ whole genome shotgun (WGS) entry which is preliminary data.</text>
</comment>
<keyword evidence="2" id="KW-0732">Signal</keyword>
<feature type="compositionally biased region" description="Polar residues" evidence="1">
    <location>
        <begin position="104"/>
        <end position="113"/>
    </location>
</feature>
<dbReference type="EMBL" id="BPLQ01001458">
    <property type="protein sequence ID" value="GIX81980.1"/>
    <property type="molecule type" value="Genomic_DNA"/>
</dbReference>
<evidence type="ECO:0000313" key="4">
    <source>
        <dbReference type="Proteomes" id="UP001054837"/>
    </source>
</evidence>